<name>A0AAV1VY36_LUPLU</name>
<sequence>MFKFQYNFQNAGFNKVSVQKLASWSEREAESITLLYEQEKQTSASLRNSHSNPQQNVEQNVNWTNSTVTTTTFVLPEPPFEDAKENFVVENGGMVDLEKVVGCGESRILVFVRVRPTNKREREVGSRCCVKITNQCDVYLSEFANENDYLRLNRIRGRHFTFDASFLDSATQQEVYATT</sequence>
<dbReference type="GO" id="GO:0003777">
    <property type="term" value="F:microtubule motor activity"/>
    <property type="evidence" value="ECO:0007669"/>
    <property type="project" value="InterPro"/>
</dbReference>
<dbReference type="PROSITE" id="PS50067">
    <property type="entry name" value="KINESIN_MOTOR_2"/>
    <property type="match status" value="1"/>
</dbReference>
<dbReference type="AlphaFoldDB" id="A0AAV1VY36"/>
<comment type="similarity">
    <text evidence="2">Belongs to the TRAFAC class myosin-kinesin ATPase superfamily. Kinesin family.</text>
</comment>
<dbReference type="InterPro" id="IPR036961">
    <property type="entry name" value="Kinesin_motor_dom_sf"/>
</dbReference>
<keyword evidence="5" id="KW-1185">Reference proteome</keyword>
<dbReference type="SUPFAM" id="SSF52540">
    <property type="entry name" value="P-loop containing nucleoside triphosphate hydrolases"/>
    <property type="match status" value="1"/>
</dbReference>
<proteinExistence type="inferred from homology"/>
<dbReference type="InterPro" id="IPR027417">
    <property type="entry name" value="P-loop_NTPase"/>
</dbReference>
<dbReference type="GO" id="GO:0007018">
    <property type="term" value="P:microtubule-based movement"/>
    <property type="evidence" value="ECO:0007669"/>
    <property type="project" value="InterPro"/>
</dbReference>
<dbReference type="GO" id="GO:0008017">
    <property type="term" value="F:microtubule binding"/>
    <property type="evidence" value="ECO:0007669"/>
    <property type="project" value="InterPro"/>
</dbReference>
<dbReference type="InterPro" id="IPR001752">
    <property type="entry name" value="Kinesin_motor_dom"/>
</dbReference>
<evidence type="ECO:0000259" key="3">
    <source>
        <dbReference type="PROSITE" id="PS50067"/>
    </source>
</evidence>
<gene>
    <name evidence="4" type="ORF">LLUT_LOCUS2877</name>
</gene>
<reference evidence="4 5" key="1">
    <citation type="submission" date="2024-03" db="EMBL/GenBank/DDBJ databases">
        <authorList>
            <person name="Martinez-Hernandez J."/>
        </authorList>
    </citation>
    <scope>NUCLEOTIDE SEQUENCE [LARGE SCALE GENOMIC DNA]</scope>
</reference>
<dbReference type="Proteomes" id="UP001497480">
    <property type="component" value="Unassembled WGS sequence"/>
</dbReference>
<protein>
    <recommendedName>
        <fullName evidence="3">Kinesin motor domain-containing protein</fullName>
    </recommendedName>
</protein>
<organism evidence="4 5">
    <name type="scientific">Lupinus luteus</name>
    <name type="common">European yellow lupine</name>
    <dbReference type="NCBI Taxonomy" id="3873"/>
    <lineage>
        <taxon>Eukaryota</taxon>
        <taxon>Viridiplantae</taxon>
        <taxon>Streptophyta</taxon>
        <taxon>Embryophyta</taxon>
        <taxon>Tracheophyta</taxon>
        <taxon>Spermatophyta</taxon>
        <taxon>Magnoliopsida</taxon>
        <taxon>eudicotyledons</taxon>
        <taxon>Gunneridae</taxon>
        <taxon>Pentapetalae</taxon>
        <taxon>rosids</taxon>
        <taxon>fabids</taxon>
        <taxon>Fabales</taxon>
        <taxon>Fabaceae</taxon>
        <taxon>Papilionoideae</taxon>
        <taxon>50 kb inversion clade</taxon>
        <taxon>genistoids sensu lato</taxon>
        <taxon>core genistoids</taxon>
        <taxon>Genisteae</taxon>
        <taxon>Lupinus</taxon>
    </lineage>
</organism>
<dbReference type="EMBL" id="CAXHTB010000002">
    <property type="protein sequence ID" value="CAL0301817.1"/>
    <property type="molecule type" value="Genomic_DNA"/>
</dbReference>
<evidence type="ECO:0000256" key="1">
    <source>
        <dbReference type="ARBA" id="ARBA00023175"/>
    </source>
</evidence>
<evidence type="ECO:0000313" key="4">
    <source>
        <dbReference type="EMBL" id="CAL0301817.1"/>
    </source>
</evidence>
<feature type="domain" description="Kinesin motor" evidence="3">
    <location>
        <begin position="107"/>
        <end position="179"/>
    </location>
</feature>
<evidence type="ECO:0000313" key="5">
    <source>
        <dbReference type="Proteomes" id="UP001497480"/>
    </source>
</evidence>
<dbReference type="GO" id="GO:0005524">
    <property type="term" value="F:ATP binding"/>
    <property type="evidence" value="ECO:0007669"/>
    <property type="project" value="InterPro"/>
</dbReference>
<comment type="caution">
    <text evidence="4">The sequence shown here is derived from an EMBL/GenBank/DDBJ whole genome shotgun (WGS) entry which is preliminary data.</text>
</comment>
<evidence type="ECO:0000256" key="2">
    <source>
        <dbReference type="PROSITE-ProRule" id="PRU00283"/>
    </source>
</evidence>
<comment type="caution">
    <text evidence="2">Lacks conserved residue(s) required for the propagation of feature annotation.</text>
</comment>
<dbReference type="Gene3D" id="3.40.850.10">
    <property type="entry name" value="Kinesin motor domain"/>
    <property type="match status" value="1"/>
</dbReference>
<accession>A0AAV1VY36</accession>
<keyword evidence="1" id="KW-0505">Motor protein</keyword>